<evidence type="ECO:0000313" key="2">
    <source>
        <dbReference type="Proteomes" id="UP000027451"/>
    </source>
</evidence>
<proteinExistence type="predicted"/>
<evidence type="ECO:0008006" key="3">
    <source>
        <dbReference type="Google" id="ProtNLM"/>
    </source>
</evidence>
<gene>
    <name evidence="1" type="ORF">BG60_27765</name>
</gene>
<evidence type="ECO:0000313" key="1">
    <source>
        <dbReference type="EMBL" id="KDR25585.1"/>
    </source>
</evidence>
<accession>A0A656QEK9</accession>
<dbReference type="Proteomes" id="UP000027451">
    <property type="component" value="Unassembled WGS sequence"/>
</dbReference>
<organism evidence="1 2">
    <name type="scientific">Caballeronia zhejiangensis</name>
    <dbReference type="NCBI Taxonomy" id="871203"/>
    <lineage>
        <taxon>Bacteria</taxon>
        <taxon>Pseudomonadati</taxon>
        <taxon>Pseudomonadota</taxon>
        <taxon>Betaproteobacteria</taxon>
        <taxon>Burkholderiales</taxon>
        <taxon>Burkholderiaceae</taxon>
        <taxon>Caballeronia</taxon>
    </lineage>
</organism>
<dbReference type="OrthoDB" id="5572968at2"/>
<name>A0A656QEK9_9BURK</name>
<dbReference type="InterPro" id="IPR009553">
    <property type="entry name" value="DUF1173"/>
</dbReference>
<comment type="caution">
    <text evidence="1">The sequence shown here is derived from an EMBL/GenBank/DDBJ whole genome shotgun (WGS) entry which is preliminary data.</text>
</comment>
<keyword evidence="2" id="KW-1185">Reference proteome</keyword>
<reference evidence="1 2" key="1">
    <citation type="submission" date="2014-03" db="EMBL/GenBank/DDBJ databases">
        <title>Draft Genome Sequences of Four Burkholderia Strains.</title>
        <authorList>
            <person name="Liu X.Y."/>
            <person name="Li C.X."/>
            <person name="Xu J.H."/>
        </authorList>
    </citation>
    <scope>NUCLEOTIDE SEQUENCE [LARGE SCALE GENOMIC DNA]</scope>
    <source>
        <strain evidence="1 2">OP-1</strain>
    </source>
</reference>
<dbReference type="RefSeq" id="WP_051996776.1">
    <property type="nucleotide sequence ID" value="NZ_JFHD01000045.1"/>
</dbReference>
<dbReference type="Pfam" id="PF06666">
    <property type="entry name" value="DUF1173"/>
    <property type="match status" value="1"/>
</dbReference>
<dbReference type="EMBL" id="JFHD01000045">
    <property type="protein sequence ID" value="KDR25585.1"/>
    <property type="molecule type" value="Genomic_DNA"/>
</dbReference>
<protein>
    <recommendedName>
        <fullName evidence="3">DUF1173 domain-containing protein</fullName>
    </recommendedName>
</protein>
<sequence length="406" mass="44843">MQRYEIDGRLFDEDGPALQAALGRIHHTKIRPLCLCVRPGIPMYVAKSNGHYLIKRMPESGAGHAADCGSYDPPAELSGLGEVLGHAIKEDIEDGTTALRLDFALNKVPGRAPPQPSNSEQESIKGETSKLTIRSLLHFLWDEAHLTHWNPAMEGKRSWATIHKYLVRAAQGKYTKGLHLPSTLYVPEPFYVDRKGEIAQRRSALIASAESAGRTGQKLFIVVGEIKEVTAARYGKKVILKQVPDFPFMLSSDLNKRLEKVYKDEVSLWNAFPEIHLVMIATFSVGGAGIADIEEMALMLANEHWLPFSNVDEKNLLDSLVTNGRRFVKGLRYNLPSSRPLASVILSDTSEKHTAVYMIPGNASDGFMAALGELLENDRLNHVQWAAGDAMPDLSQAVPHAFNTAE</sequence>
<dbReference type="AlphaFoldDB" id="A0A656QEK9"/>